<comment type="caution">
    <text evidence="1">The sequence shown here is derived from an EMBL/GenBank/DDBJ whole genome shotgun (WGS) entry which is preliminary data.</text>
</comment>
<gene>
    <name evidence="1" type="ORF">SCALOS_LOCUS10320</name>
</gene>
<feature type="non-terminal residue" evidence="1">
    <location>
        <position position="1"/>
    </location>
</feature>
<accession>A0ACA9PAZ7</accession>
<reference evidence="1" key="1">
    <citation type="submission" date="2021-06" db="EMBL/GenBank/DDBJ databases">
        <authorList>
            <person name="Kallberg Y."/>
            <person name="Tangrot J."/>
            <person name="Rosling A."/>
        </authorList>
    </citation>
    <scope>NUCLEOTIDE SEQUENCE</scope>
    <source>
        <strain evidence="1">AU212A</strain>
    </source>
</reference>
<proteinExistence type="predicted"/>
<organism evidence="1 2">
    <name type="scientific">Scutellospora calospora</name>
    <dbReference type="NCBI Taxonomy" id="85575"/>
    <lineage>
        <taxon>Eukaryota</taxon>
        <taxon>Fungi</taxon>
        <taxon>Fungi incertae sedis</taxon>
        <taxon>Mucoromycota</taxon>
        <taxon>Glomeromycotina</taxon>
        <taxon>Glomeromycetes</taxon>
        <taxon>Diversisporales</taxon>
        <taxon>Gigasporaceae</taxon>
        <taxon>Scutellospora</taxon>
    </lineage>
</organism>
<keyword evidence="2" id="KW-1185">Reference proteome</keyword>
<dbReference type="Proteomes" id="UP000789860">
    <property type="component" value="Unassembled WGS sequence"/>
</dbReference>
<dbReference type="EMBL" id="CAJVPM010037612">
    <property type="protein sequence ID" value="CAG8695978.1"/>
    <property type="molecule type" value="Genomic_DNA"/>
</dbReference>
<name>A0ACA9PAZ7_9GLOM</name>
<protein>
    <submittedName>
        <fullName evidence="1">1926_t:CDS:1</fullName>
    </submittedName>
</protein>
<feature type="non-terminal residue" evidence="1">
    <location>
        <position position="48"/>
    </location>
</feature>
<evidence type="ECO:0000313" key="1">
    <source>
        <dbReference type="EMBL" id="CAG8695978.1"/>
    </source>
</evidence>
<sequence length="48" mass="5652">KANTSLDLQIILQQSIEEPPYEQQLQNYIDYITYGLQQVQLKAKQNIE</sequence>
<evidence type="ECO:0000313" key="2">
    <source>
        <dbReference type="Proteomes" id="UP000789860"/>
    </source>
</evidence>